<sequence length="290" mass="32887">MAATWAVKVGYGCNSSTGNWDAWGRVALIEISRFCPFLSTNVPLKVESSDVDDSFQETLRFLSCRQLNMSVANENGFTKEAASQSVSQGVDIGSESKPAIIIIGDHDKTIVNYLLATSQNSEGNEVFFDNRYYTASAKLYIFPNIKSAKFPNFAKNDVQAIIYRNPETLEEILERRNTWQIDLEMVVINTLETNEFSLNESLTELKNFCLQNGIIANELYPNKESLEYYEECCENFGLKKIYEDLMTVRWANLNLKSTSLSNGLEEDSLGSVKFEENFELICRLLNGERN</sequence>
<name>A0A158Q5F2_DRAME</name>
<keyword evidence="3" id="KW-1185">Reference proteome</keyword>
<dbReference type="OrthoDB" id="1741717at2759"/>
<dbReference type="EMBL" id="UYYG01000028">
    <property type="protein sequence ID" value="VDN51699.1"/>
    <property type="molecule type" value="Genomic_DNA"/>
</dbReference>
<evidence type="ECO:0000313" key="1">
    <source>
        <dbReference type="EMBL" id="VDN51699.1"/>
    </source>
</evidence>
<proteinExistence type="predicted"/>
<organism evidence="2 4">
    <name type="scientific">Dracunculus medinensis</name>
    <name type="common">Guinea worm</name>
    <dbReference type="NCBI Taxonomy" id="318479"/>
    <lineage>
        <taxon>Eukaryota</taxon>
        <taxon>Metazoa</taxon>
        <taxon>Ecdysozoa</taxon>
        <taxon>Nematoda</taxon>
        <taxon>Chromadorea</taxon>
        <taxon>Rhabditida</taxon>
        <taxon>Spirurina</taxon>
        <taxon>Dracunculoidea</taxon>
        <taxon>Dracunculidae</taxon>
        <taxon>Dracunculus</taxon>
    </lineage>
</organism>
<reference evidence="1 3" key="2">
    <citation type="submission" date="2018-11" db="EMBL/GenBank/DDBJ databases">
        <authorList>
            <consortium name="Pathogen Informatics"/>
        </authorList>
    </citation>
    <scope>NUCLEOTIDE SEQUENCE [LARGE SCALE GENOMIC DNA]</scope>
</reference>
<protein>
    <submittedName>
        <fullName evidence="4">DUF4435 domain-containing protein</fullName>
    </submittedName>
</protein>
<dbReference type="WBParaSite" id="DME_0000720101-mRNA-1">
    <property type="protein sequence ID" value="DME_0000720101-mRNA-1"/>
    <property type="gene ID" value="DME_0000720101"/>
</dbReference>
<evidence type="ECO:0000313" key="2">
    <source>
        <dbReference type="Proteomes" id="UP000038040"/>
    </source>
</evidence>
<dbReference type="AlphaFoldDB" id="A0A158Q5F2"/>
<dbReference type="STRING" id="318479.A0A158Q5F2"/>
<evidence type="ECO:0000313" key="4">
    <source>
        <dbReference type="WBParaSite" id="DME_0000720101-mRNA-1"/>
    </source>
</evidence>
<dbReference type="Proteomes" id="UP000274756">
    <property type="component" value="Unassembled WGS sequence"/>
</dbReference>
<accession>A0A158Q5F2</accession>
<gene>
    <name evidence="1" type="ORF">DME_LOCUS1672</name>
</gene>
<evidence type="ECO:0000313" key="3">
    <source>
        <dbReference type="Proteomes" id="UP000274756"/>
    </source>
</evidence>
<reference evidence="4" key="1">
    <citation type="submission" date="2016-04" db="UniProtKB">
        <authorList>
            <consortium name="WormBaseParasite"/>
        </authorList>
    </citation>
    <scope>IDENTIFICATION</scope>
</reference>
<dbReference type="Proteomes" id="UP000038040">
    <property type="component" value="Unplaced"/>
</dbReference>